<evidence type="ECO:0000313" key="3">
    <source>
        <dbReference type="Proteomes" id="UP000219440"/>
    </source>
</evidence>
<feature type="coiled-coil region" evidence="1">
    <location>
        <begin position="63"/>
        <end position="90"/>
    </location>
</feature>
<dbReference type="Gene3D" id="1.10.10.10">
    <property type="entry name" value="Winged helix-like DNA-binding domain superfamily/Winged helix DNA-binding domain"/>
    <property type="match status" value="1"/>
</dbReference>
<organism evidence="2 3">
    <name type="scientific">Salinibacterium xinjiangense</name>
    <dbReference type="NCBI Taxonomy" id="386302"/>
    <lineage>
        <taxon>Bacteria</taxon>
        <taxon>Bacillati</taxon>
        <taxon>Actinomycetota</taxon>
        <taxon>Actinomycetes</taxon>
        <taxon>Micrococcales</taxon>
        <taxon>Microbacteriaceae</taxon>
        <taxon>Salinibacterium</taxon>
    </lineage>
</organism>
<name>A0A2C9A0G4_9MICO</name>
<dbReference type="RefSeq" id="WP_097061517.1">
    <property type="nucleotide sequence ID" value="NZ_BMLC01000004.1"/>
</dbReference>
<dbReference type="InterPro" id="IPR009057">
    <property type="entry name" value="Homeodomain-like_sf"/>
</dbReference>
<dbReference type="OrthoDB" id="4426778at2"/>
<dbReference type="GO" id="GO:0003677">
    <property type="term" value="F:DNA binding"/>
    <property type="evidence" value="ECO:0007669"/>
    <property type="project" value="InterPro"/>
</dbReference>
<dbReference type="GO" id="GO:0006313">
    <property type="term" value="P:DNA transposition"/>
    <property type="evidence" value="ECO:0007669"/>
    <property type="project" value="InterPro"/>
</dbReference>
<reference evidence="2 3" key="1">
    <citation type="submission" date="2017-09" db="EMBL/GenBank/DDBJ databases">
        <authorList>
            <person name="Ehlers B."/>
            <person name="Leendertz F.H."/>
        </authorList>
    </citation>
    <scope>NUCLEOTIDE SEQUENCE [LARGE SCALE GENOMIC DNA]</scope>
    <source>
        <strain evidence="2 3">CGMCC 1.05381</strain>
    </source>
</reference>
<evidence type="ECO:0000313" key="2">
    <source>
        <dbReference type="EMBL" id="SOE72253.1"/>
    </source>
</evidence>
<keyword evidence="3" id="KW-1185">Reference proteome</keyword>
<dbReference type="InterPro" id="IPR036388">
    <property type="entry name" value="WH-like_DNA-bd_sf"/>
</dbReference>
<protein>
    <submittedName>
        <fullName evidence="2">Transposase</fullName>
    </submittedName>
</protein>
<dbReference type="SUPFAM" id="SSF46689">
    <property type="entry name" value="Homeodomain-like"/>
    <property type="match status" value="1"/>
</dbReference>
<dbReference type="GO" id="GO:0004803">
    <property type="term" value="F:transposase activity"/>
    <property type="evidence" value="ECO:0007669"/>
    <property type="project" value="InterPro"/>
</dbReference>
<dbReference type="Pfam" id="PF01527">
    <property type="entry name" value="HTH_Tnp_1"/>
    <property type="match status" value="1"/>
</dbReference>
<gene>
    <name evidence="2" type="ORF">SAMN06296378_2431</name>
</gene>
<evidence type="ECO:0000256" key="1">
    <source>
        <dbReference type="SAM" id="Coils"/>
    </source>
</evidence>
<keyword evidence="1" id="KW-0175">Coiled coil</keyword>
<sequence length="104" mass="11563">MSNPYPAEFRERALRMLAEARPDRASDFAAANHVAGRLGVNPETLRLWKKRGDIDAGKGPGTTSEAQLEIKRLKKQIVELERANEILRSASVFFATELGRPSSK</sequence>
<dbReference type="AlphaFoldDB" id="A0A2C9A0G4"/>
<accession>A0A2C9A0G4</accession>
<dbReference type="EMBL" id="OCST01000005">
    <property type="protein sequence ID" value="SOE72253.1"/>
    <property type="molecule type" value="Genomic_DNA"/>
</dbReference>
<dbReference type="Proteomes" id="UP000219440">
    <property type="component" value="Unassembled WGS sequence"/>
</dbReference>
<dbReference type="InterPro" id="IPR002514">
    <property type="entry name" value="Transposase_8"/>
</dbReference>
<proteinExistence type="predicted"/>